<dbReference type="Gene3D" id="1.20.120.520">
    <property type="entry name" value="nmb1532 protein domain like"/>
    <property type="match status" value="1"/>
</dbReference>
<dbReference type="Pfam" id="PF01814">
    <property type="entry name" value="Hemerythrin"/>
    <property type="match status" value="1"/>
</dbReference>
<evidence type="ECO:0000313" key="3">
    <source>
        <dbReference type="Proteomes" id="UP001290101"/>
    </source>
</evidence>
<dbReference type="PANTHER" id="PTHR35585:SF1">
    <property type="entry name" value="HHE DOMAIN PROTEIN (AFU_ORTHOLOGUE AFUA_4G00730)"/>
    <property type="match status" value="1"/>
</dbReference>
<comment type="caution">
    <text evidence="2">The sequence shown here is derived from an EMBL/GenBank/DDBJ whole genome shotgun (WGS) entry which is preliminary data.</text>
</comment>
<name>A0ABU5JB37_9ACTN</name>
<sequence>MPDTDTPATPGPDEDVVDLLLAQHAQIEELFLLVIGRTGQDRRDAFDDLVRLLAVHETAEEEIIHPLARDLPGGGGDPMVEDRLDEERRANETLKTLVEGGVDADSFDTAIILLRDAVLTHARYEERYEFPLLRQHVPAARLRSLAAAVRAAQNTAPTRPHPIARSAKANLAVGPALAVIDRVRDRVRKSSGS</sequence>
<keyword evidence="3" id="KW-1185">Reference proteome</keyword>
<evidence type="ECO:0000259" key="1">
    <source>
        <dbReference type="Pfam" id="PF01814"/>
    </source>
</evidence>
<evidence type="ECO:0000313" key="2">
    <source>
        <dbReference type="EMBL" id="MDZ5489795.1"/>
    </source>
</evidence>
<gene>
    <name evidence="2" type="ORF">U2F25_10020</name>
</gene>
<feature type="domain" description="Hemerythrin-like" evidence="1">
    <location>
        <begin position="16"/>
        <end position="133"/>
    </location>
</feature>
<organism evidence="2 3">
    <name type="scientific">Micromonospora sicca</name>
    <dbReference type="NCBI Taxonomy" id="2202420"/>
    <lineage>
        <taxon>Bacteria</taxon>
        <taxon>Bacillati</taxon>
        <taxon>Actinomycetota</taxon>
        <taxon>Actinomycetes</taxon>
        <taxon>Micromonosporales</taxon>
        <taxon>Micromonosporaceae</taxon>
        <taxon>Micromonospora</taxon>
    </lineage>
</organism>
<protein>
    <submittedName>
        <fullName evidence="2">Hemerythrin domain-containing protein</fullName>
    </submittedName>
</protein>
<dbReference type="EMBL" id="JAXOTQ010000010">
    <property type="protein sequence ID" value="MDZ5489795.1"/>
    <property type="molecule type" value="Genomic_DNA"/>
</dbReference>
<proteinExistence type="predicted"/>
<reference evidence="2 3" key="1">
    <citation type="submission" date="2023-12" db="EMBL/GenBank/DDBJ databases">
        <title>Micromonospora sp. nov., isolated from Atacama Desert.</title>
        <authorList>
            <person name="Carro L."/>
            <person name="Golinska P."/>
            <person name="Klenk H.-P."/>
            <person name="Goodfellow M."/>
        </authorList>
    </citation>
    <scope>NUCLEOTIDE SEQUENCE [LARGE SCALE GENOMIC DNA]</scope>
    <source>
        <strain evidence="2 3">4G53</strain>
    </source>
</reference>
<dbReference type="InterPro" id="IPR012312">
    <property type="entry name" value="Hemerythrin-like"/>
</dbReference>
<dbReference type="PANTHER" id="PTHR35585">
    <property type="entry name" value="HHE DOMAIN PROTEIN (AFU_ORTHOLOGUE AFUA_4G00730)"/>
    <property type="match status" value="1"/>
</dbReference>
<dbReference type="Proteomes" id="UP001290101">
    <property type="component" value="Unassembled WGS sequence"/>
</dbReference>
<dbReference type="RefSeq" id="WP_322440082.1">
    <property type="nucleotide sequence ID" value="NZ_JAXOTQ010000010.1"/>
</dbReference>
<accession>A0ABU5JB37</accession>